<reference evidence="1 2" key="1">
    <citation type="submission" date="2021-06" db="EMBL/GenBank/DDBJ databases">
        <title>Caerostris extrusa draft genome.</title>
        <authorList>
            <person name="Kono N."/>
            <person name="Arakawa K."/>
        </authorList>
    </citation>
    <scope>NUCLEOTIDE SEQUENCE [LARGE SCALE GENOMIC DNA]</scope>
</reference>
<evidence type="ECO:0000313" key="2">
    <source>
        <dbReference type="Proteomes" id="UP001054945"/>
    </source>
</evidence>
<dbReference type="Proteomes" id="UP001054945">
    <property type="component" value="Unassembled WGS sequence"/>
</dbReference>
<dbReference type="EMBL" id="BPLR01016717">
    <property type="protein sequence ID" value="GIY85944.1"/>
    <property type="molecule type" value="Genomic_DNA"/>
</dbReference>
<gene>
    <name evidence="1" type="primary">AVEN_89265_2</name>
    <name evidence="1" type="ORF">CEXT_452231</name>
</gene>
<accession>A0AAV4WUK3</accession>
<organism evidence="1 2">
    <name type="scientific">Caerostris extrusa</name>
    <name type="common">Bark spider</name>
    <name type="synonym">Caerostris bankana</name>
    <dbReference type="NCBI Taxonomy" id="172846"/>
    <lineage>
        <taxon>Eukaryota</taxon>
        <taxon>Metazoa</taxon>
        <taxon>Ecdysozoa</taxon>
        <taxon>Arthropoda</taxon>
        <taxon>Chelicerata</taxon>
        <taxon>Arachnida</taxon>
        <taxon>Araneae</taxon>
        <taxon>Araneomorphae</taxon>
        <taxon>Entelegynae</taxon>
        <taxon>Araneoidea</taxon>
        <taxon>Araneidae</taxon>
        <taxon>Caerostris</taxon>
    </lineage>
</organism>
<keyword evidence="2" id="KW-1185">Reference proteome</keyword>
<dbReference type="AlphaFoldDB" id="A0AAV4WUK3"/>
<protein>
    <submittedName>
        <fullName evidence="1">Uncharacterized protein</fullName>
    </submittedName>
</protein>
<name>A0AAV4WUK3_CAEEX</name>
<sequence>MALFGPLRVLSKQADSLSFRSPNKQISLWARAAVDSNCCWPEERAHISHFILEKKTCHAQVANRRSAAEERAHWFRGSEEGRKRVRGRGPRACLWAGFSIDGGIDFLPSERERGNAAGISDPVFEEDPSLGNRIFWNWKNGC</sequence>
<proteinExistence type="predicted"/>
<evidence type="ECO:0000313" key="1">
    <source>
        <dbReference type="EMBL" id="GIY85944.1"/>
    </source>
</evidence>
<comment type="caution">
    <text evidence="1">The sequence shown here is derived from an EMBL/GenBank/DDBJ whole genome shotgun (WGS) entry which is preliminary data.</text>
</comment>